<protein>
    <submittedName>
        <fullName evidence="1">Uncharacterized protein</fullName>
    </submittedName>
</protein>
<evidence type="ECO:0000313" key="2">
    <source>
        <dbReference type="Proteomes" id="UP001225596"/>
    </source>
</evidence>
<dbReference type="RefSeq" id="WP_338435128.1">
    <property type="nucleotide sequence ID" value="NZ_JAUYVH010000001.1"/>
</dbReference>
<proteinExistence type="predicted"/>
<dbReference type="EMBL" id="JAUYVH010000001">
    <property type="protein sequence ID" value="MDQ9169270.1"/>
    <property type="molecule type" value="Genomic_DNA"/>
</dbReference>
<reference evidence="1 2" key="1">
    <citation type="submission" date="2023-08" db="EMBL/GenBank/DDBJ databases">
        <title>Oxalobacteraceae gen .nov., isolated from river sludge outside the plant.</title>
        <authorList>
            <person name="Zhao S.Y."/>
        </authorList>
    </citation>
    <scope>NUCLEOTIDE SEQUENCE [LARGE SCALE GENOMIC DNA]</scope>
    <source>
        <strain evidence="1 2">R-40</strain>
    </source>
</reference>
<comment type="caution">
    <text evidence="1">The sequence shown here is derived from an EMBL/GenBank/DDBJ whole genome shotgun (WGS) entry which is preliminary data.</text>
</comment>
<gene>
    <name evidence="1" type="ORF">Q8A64_02480</name>
</gene>
<organism evidence="1 2">
    <name type="scientific">Keguizhuia sedimenti</name>
    <dbReference type="NCBI Taxonomy" id="3064264"/>
    <lineage>
        <taxon>Bacteria</taxon>
        <taxon>Pseudomonadati</taxon>
        <taxon>Pseudomonadota</taxon>
        <taxon>Betaproteobacteria</taxon>
        <taxon>Burkholderiales</taxon>
        <taxon>Oxalobacteraceae</taxon>
        <taxon>Keguizhuia</taxon>
    </lineage>
</organism>
<name>A0ABU1BJT9_9BURK</name>
<sequence>MNIVQRDAVAQQGFFEETKNSRMRMMQLCHQCGYGVGILWNARGRMFANECLKNQVEQVPLYLK</sequence>
<evidence type="ECO:0000313" key="1">
    <source>
        <dbReference type="EMBL" id="MDQ9169270.1"/>
    </source>
</evidence>
<keyword evidence="2" id="KW-1185">Reference proteome</keyword>
<accession>A0ABU1BJT9</accession>
<dbReference type="Proteomes" id="UP001225596">
    <property type="component" value="Unassembled WGS sequence"/>
</dbReference>